<evidence type="ECO:0000313" key="3">
    <source>
        <dbReference type="Proteomes" id="UP001153365"/>
    </source>
</evidence>
<accession>A0AAV0B142</accession>
<feature type="compositionally biased region" description="Low complexity" evidence="1">
    <location>
        <begin position="113"/>
        <end position="124"/>
    </location>
</feature>
<evidence type="ECO:0008006" key="4">
    <source>
        <dbReference type="Google" id="ProtNLM"/>
    </source>
</evidence>
<reference evidence="2" key="1">
    <citation type="submission" date="2022-06" db="EMBL/GenBank/DDBJ databases">
        <authorList>
            <consortium name="SYNGENTA / RWTH Aachen University"/>
        </authorList>
    </citation>
    <scope>NUCLEOTIDE SEQUENCE</scope>
</reference>
<keyword evidence="3" id="KW-1185">Reference proteome</keyword>
<evidence type="ECO:0000313" key="2">
    <source>
        <dbReference type="EMBL" id="CAH7676914.1"/>
    </source>
</evidence>
<sequence length="425" mass="47155">MEVETKLSILTPTSYPNHFILIGTSLFIILCLKLLLSQNRSDGSGSVRISSDRGVRPGSILLFGGSGSGKTRLWSKLNHGSYSHQTNDQTLESVTSTTENRRMVRLPCPSGNSSPSPYKTTSSPLLGVTTDEEGEEEKKKKKKKKQQGEVLDLVDCPGHQRLRSRCLAENLSSGNCQAVVFVIDHTNGLTGRGLRETVDSLNLLIKFLRLLSIRIRSSSFGRSRVAEIKLPWLLMFVNNGGETKQDETATARARMTERSIGRIKKLITKELSRRTTSSNRPDSDLQKHDTRPIVRLETMERIECGGGEGGEEGGRSNILEIFISSISRIFERLLSVGDGYEEGPSGLWKDKDYDLGRGISLPEEEDELVRILEEDSGGVMDEPVGMDLFDGYEREMGGRVDWLNSGTGESDDSILIDWINRNLTS</sequence>
<dbReference type="InterPro" id="IPR027417">
    <property type="entry name" value="P-loop_NTPase"/>
</dbReference>
<feature type="region of interest" description="Disordered" evidence="1">
    <location>
        <begin position="82"/>
        <end position="146"/>
    </location>
</feature>
<proteinExistence type="predicted"/>
<feature type="compositionally biased region" description="Polar residues" evidence="1">
    <location>
        <begin position="82"/>
        <end position="98"/>
    </location>
</feature>
<protein>
    <recommendedName>
        <fullName evidence="4">Signal recognition particle receptor subunit beta</fullName>
    </recommendedName>
</protein>
<dbReference type="EMBL" id="CALTRL010002844">
    <property type="protein sequence ID" value="CAH7676914.1"/>
    <property type="molecule type" value="Genomic_DNA"/>
</dbReference>
<dbReference type="Gene3D" id="3.40.50.300">
    <property type="entry name" value="P-loop containing nucleotide triphosphate hydrolases"/>
    <property type="match status" value="1"/>
</dbReference>
<evidence type="ECO:0000256" key="1">
    <source>
        <dbReference type="SAM" id="MobiDB-lite"/>
    </source>
</evidence>
<comment type="caution">
    <text evidence="2">The sequence shown here is derived from an EMBL/GenBank/DDBJ whole genome shotgun (WGS) entry which is preliminary data.</text>
</comment>
<dbReference type="SUPFAM" id="SSF52540">
    <property type="entry name" value="P-loop containing nucleoside triphosphate hydrolases"/>
    <property type="match status" value="1"/>
</dbReference>
<dbReference type="AlphaFoldDB" id="A0AAV0B142"/>
<gene>
    <name evidence="2" type="ORF">PPACK8108_LOCUS12023</name>
</gene>
<dbReference type="Proteomes" id="UP001153365">
    <property type="component" value="Unassembled WGS sequence"/>
</dbReference>
<name>A0AAV0B142_PHAPC</name>
<organism evidence="2 3">
    <name type="scientific">Phakopsora pachyrhizi</name>
    <name type="common">Asian soybean rust disease fungus</name>
    <dbReference type="NCBI Taxonomy" id="170000"/>
    <lineage>
        <taxon>Eukaryota</taxon>
        <taxon>Fungi</taxon>
        <taxon>Dikarya</taxon>
        <taxon>Basidiomycota</taxon>
        <taxon>Pucciniomycotina</taxon>
        <taxon>Pucciniomycetes</taxon>
        <taxon>Pucciniales</taxon>
        <taxon>Phakopsoraceae</taxon>
        <taxon>Phakopsora</taxon>
    </lineage>
</organism>